<keyword evidence="3" id="KW-1185">Reference proteome</keyword>
<proteinExistence type="predicted"/>
<evidence type="ECO:0000256" key="1">
    <source>
        <dbReference type="SAM" id="Phobius"/>
    </source>
</evidence>
<protein>
    <submittedName>
        <fullName evidence="2">Uncharacterized protein</fullName>
    </submittedName>
</protein>
<dbReference type="Proteomes" id="UP000305848">
    <property type="component" value="Unassembled WGS sequence"/>
</dbReference>
<reference evidence="2 3" key="1">
    <citation type="submission" date="2019-05" db="EMBL/GenBank/DDBJ databases">
        <title>Panacibacter sp. strain 17mud1-8 Genome sequencing and assembly.</title>
        <authorList>
            <person name="Chhetri G."/>
        </authorList>
    </citation>
    <scope>NUCLEOTIDE SEQUENCE [LARGE SCALE GENOMIC DNA]</scope>
    <source>
        <strain evidence="2 3">17mud1-8</strain>
    </source>
</reference>
<name>A0A4U3L888_9BACT</name>
<dbReference type="EMBL" id="SZQL01000001">
    <property type="protein sequence ID" value="TKK71478.1"/>
    <property type="molecule type" value="Genomic_DNA"/>
</dbReference>
<dbReference type="OrthoDB" id="799595at2"/>
<keyword evidence="1" id="KW-1133">Transmembrane helix</keyword>
<feature type="transmembrane region" description="Helical" evidence="1">
    <location>
        <begin position="241"/>
        <end position="263"/>
    </location>
</feature>
<feature type="transmembrane region" description="Helical" evidence="1">
    <location>
        <begin position="60"/>
        <end position="80"/>
    </location>
</feature>
<feature type="transmembrane region" description="Helical" evidence="1">
    <location>
        <begin position="208"/>
        <end position="229"/>
    </location>
</feature>
<feature type="transmembrane region" description="Helical" evidence="1">
    <location>
        <begin position="28"/>
        <end position="48"/>
    </location>
</feature>
<keyword evidence="1" id="KW-0812">Transmembrane</keyword>
<gene>
    <name evidence="2" type="ORF">FC093_00160</name>
</gene>
<sequence length="353" mass="41162">MEESKKDESAKRNTEIFRKYFKYRIYKFAFPFSFAFYGLLGLVLTIFFPNVLGSNNSKSFQYLFISMGTIGLFWMMSNYLDTSKADSNNFDGRADSRDILERLRELSYQHEDRVKEIFLSFSKRIEENINRRESELLTSEQKLAIYEKLHHSLSENLNTNFYAQIETAIKNSILEQKREETYNATKSYDDAIKRLKAEIIILTKRANLNLIIGTMISISALFLLGYFVLRENFNSSNLFNVLLHFIPRLSLVVFIELFAFFFLKLYRTSLSEIKYYQNELTNIELRQISLLAALNRGSQEGLSIVIKELIMTERNFKLSKGESTVELEKTKLENKGLKEMLSIVSASSKGKKD</sequence>
<evidence type="ECO:0000313" key="3">
    <source>
        <dbReference type="Proteomes" id="UP000305848"/>
    </source>
</evidence>
<evidence type="ECO:0000313" key="2">
    <source>
        <dbReference type="EMBL" id="TKK71478.1"/>
    </source>
</evidence>
<organism evidence="2 3">
    <name type="scientific">Ilyomonas limi</name>
    <dbReference type="NCBI Taxonomy" id="2575867"/>
    <lineage>
        <taxon>Bacteria</taxon>
        <taxon>Pseudomonadati</taxon>
        <taxon>Bacteroidota</taxon>
        <taxon>Chitinophagia</taxon>
        <taxon>Chitinophagales</taxon>
        <taxon>Chitinophagaceae</taxon>
        <taxon>Ilyomonas</taxon>
    </lineage>
</organism>
<comment type="caution">
    <text evidence="2">The sequence shown here is derived from an EMBL/GenBank/DDBJ whole genome shotgun (WGS) entry which is preliminary data.</text>
</comment>
<dbReference type="AlphaFoldDB" id="A0A4U3L888"/>
<dbReference type="RefSeq" id="WP_137259717.1">
    <property type="nucleotide sequence ID" value="NZ_SZQL01000001.1"/>
</dbReference>
<keyword evidence="1" id="KW-0472">Membrane</keyword>
<accession>A0A4U3L888</accession>